<dbReference type="CDD" id="cd00093">
    <property type="entry name" value="HTH_XRE"/>
    <property type="match status" value="1"/>
</dbReference>
<evidence type="ECO:0000259" key="2">
    <source>
        <dbReference type="PROSITE" id="PS50943"/>
    </source>
</evidence>
<dbReference type="Proteomes" id="UP001282288">
    <property type="component" value="Unassembled WGS sequence"/>
</dbReference>
<sequence>MVQQVAGADEPGDGGGQKSSRRVRYLQDEAAPSAPRMVLGDALCKQREALGLQQQEVAFRLGLSRSKVSRIESGHVRSKERDLNSLFALYEIHDPREQTMLRSLAQDASKPVWWQRWSSVAPRYLQAVVSFEDMAQRIRSYEPQYLHGLLQIPEYSRALIERSSAPQDRHEALAALRAERQTKFASVPGKRLICVIDEVALRRTVGSPEIMRRQVEHLIQLEGNPQYQLRLAELGRCNLPVELGSTTIFDFAERVLPTLVYEEGFDAGLIIQDEESVDRRAKVFDALRVGSLTPPKTVQRLKDLLTSNYYR</sequence>
<evidence type="ECO:0000313" key="4">
    <source>
        <dbReference type="EMBL" id="MDX3025431.1"/>
    </source>
</evidence>
<dbReference type="SUPFAM" id="SSF47413">
    <property type="entry name" value="lambda repressor-like DNA-binding domains"/>
    <property type="match status" value="1"/>
</dbReference>
<dbReference type="SMART" id="SM00530">
    <property type="entry name" value="HTH_XRE"/>
    <property type="match status" value="1"/>
</dbReference>
<organism evidence="3 6">
    <name type="scientific">Streptomyces acidiscabies</name>
    <dbReference type="NCBI Taxonomy" id="42234"/>
    <lineage>
        <taxon>Bacteria</taxon>
        <taxon>Bacillati</taxon>
        <taxon>Actinomycetota</taxon>
        <taxon>Actinomycetes</taxon>
        <taxon>Kitasatosporales</taxon>
        <taxon>Streptomycetaceae</taxon>
        <taxon>Streptomyces</taxon>
    </lineage>
</organism>
<keyword evidence="5" id="KW-1185">Reference proteome</keyword>
<comment type="caution">
    <text evidence="3">The sequence shown here is derived from an EMBL/GenBank/DDBJ whole genome shotgun (WGS) entry which is preliminary data.</text>
</comment>
<dbReference type="GO" id="GO:0003677">
    <property type="term" value="F:DNA binding"/>
    <property type="evidence" value="ECO:0007669"/>
    <property type="project" value="InterPro"/>
</dbReference>
<name>A0AAP6BM62_9ACTN</name>
<evidence type="ECO:0000256" key="1">
    <source>
        <dbReference type="SAM" id="MobiDB-lite"/>
    </source>
</evidence>
<evidence type="ECO:0000313" key="6">
    <source>
        <dbReference type="Proteomes" id="UP001282288"/>
    </source>
</evidence>
<dbReference type="Gene3D" id="1.10.260.40">
    <property type="entry name" value="lambda repressor-like DNA-binding domains"/>
    <property type="match status" value="1"/>
</dbReference>
<feature type="domain" description="HTH cro/C1-type" evidence="2">
    <location>
        <begin position="45"/>
        <end position="98"/>
    </location>
</feature>
<proteinExistence type="predicted"/>
<dbReference type="Pfam" id="PF19054">
    <property type="entry name" value="DUF5753"/>
    <property type="match status" value="1"/>
</dbReference>
<protein>
    <submittedName>
        <fullName evidence="3">Helix-turn-helix transcriptional regulator</fullName>
    </submittedName>
</protein>
<dbReference type="AlphaFoldDB" id="A0AAP6BM62"/>
<accession>A0AAP6BM62</accession>
<dbReference type="EMBL" id="JARAWC010000085">
    <property type="protein sequence ID" value="MDX2967165.1"/>
    <property type="molecule type" value="Genomic_DNA"/>
</dbReference>
<dbReference type="PROSITE" id="PS50943">
    <property type="entry name" value="HTH_CROC1"/>
    <property type="match status" value="1"/>
</dbReference>
<dbReference type="EMBL" id="JARAWP010000047">
    <property type="protein sequence ID" value="MDX3025431.1"/>
    <property type="molecule type" value="Genomic_DNA"/>
</dbReference>
<feature type="region of interest" description="Disordered" evidence="1">
    <location>
        <begin position="1"/>
        <end position="22"/>
    </location>
</feature>
<gene>
    <name evidence="3" type="ORF">PV399_46855</name>
    <name evidence="4" type="ORF">PV666_47340</name>
</gene>
<dbReference type="Pfam" id="PF13560">
    <property type="entry name" value="HTH_31"/>
    <property type="match status" value="1"/>
</dbReference>
<reference evidence="3 5" key="1">
    <citation type="journal article" date="2023" name="Microb. Genom.">
        <title>Mesoterricola silvestris gen. nov., sp. nov., Mesoterricola sediminis sp. nov., Geothrix oryzae sp. nov., Geothrix edaphica sp. nov., Geothrix rubra sp. nov., and Geothrix limicola sp. nov., six novel members of Acidobacteriota isolated from soils.</title>
        <authorList>
            <person name="Weisberg A.J."/>
            <person name="Pearce E."/>
            <person name="Kramer C.G."/>
            <person name="Chang J.H."/>
            <person name="Clarke C.R."/>
        </authorList>
    </citation>
    <scope>NUCLEOTIDE SEQUENCE</scope>
    <source>
        <strain evidence="4 5">NB05-1H</strain>
        <strain evidence="3">NRRL_B-16521</strain>
    </source>
</reference>
<dbReference type="GeneID" id="69812376"/>
<dbReference type="InterPro" id="IPR010982">
    <property type="entry name" value="Lambda_DNA-bd_dom_sf"/>
</dbReference>
<dbReference type="InterPro" id="IPR001387">
    <property type="entry name" value="Cro/C1-type_HTH"/>
</dbReference>
<dbReference type="RefSeq" id="WP_010356785.1">
    <property type="nucleotide sequence ID" value="NZ_CP122369.1"/>
</dbReference>
<dbReference type="Proteomes" id="UP001272987">
    <property type="component" value="Unassembled WGS sequence"/>
</dbReference>
<dbReference type="InterPro" id="IPR043917">
    <property type="entry name" value="DUF5753"/>
</dbReference>
<evidence type="ECO:0000313" key="3">
    <source>
        <dbReference type="EMBL" id="MDX2967165.1"/>
    </source>
</evidence>
<evidence type="ECO:0000313" key="5">
    <source>
        <dbReference type="Proteomes" id="UP001272987"/>
    </source>
</evidence>